<evidence type="ECO:0000313" key="2">
    <source>
        <dbReference type="Proteomes" id="UP000290649"/>
    </source>
</evidence>
<comment type="caution">
    <text evidence="1">The sequence shown here is derived from an EMBL/GenBank/DDBJ whole genome shotgun (WGS) entry which is preliminary data.</text>
</comment>
<protein>
    <submittedName>
        <fullName evidence="1">Uncharacterized protein</fullName>
    </submittedName>
</protein>
<reference evidence="1 2" key="1">
    <citation type="journal article" date="2019" name="Int. J. Syst. Evol. Microbiol.">
        <title>Anaerobacillus alkaliphilus sp. nov., a novel alkaliphilic and moderately halophilic bacterium.</title>
        <authorList>
            <person name="Borsodi A.K."/>
            <person name="Aszalos J.M."/>
            <person name="Bihari P."/>
            <person name="Nagy I."/>
            <person name="Schumann P."/>
            <person name="Sproer C."/>
            <person name="Kovacs A.L."/>
            <person name="Boka K."/>
            <person name="Dobosy P."/>
            <person name="Ovari M."/>
            <person name="Szili-Kovacs T."/>
            <person name="Toth E."/>
        </authorList>
    </citation>
    <scope>NUCLEOTIDE SEQUENCE [LARGE SCALE GENOMIC DNA]</scope>
    <source>
        <strain evidence="1 2">B16-10</strain>
    </source>
</reference>
<sequence>MMGGNEMDNANKEWLKIPNEIRNQLIRNVWCATCSDVVKITNYVIQSHKLGIILDGKCGTCGQEVSRIIEK</sequence>
<organism evidence="1 2">
    <name type="scientific">Anaerobacillus alkaliphilus</name>
    <dbReference type="NCBI Taxonomy" id="1548597"/>
    <lineage>
        <taxon>Bacteria</taxon>
        <taxon>Bacillati</taxon>
        <taxon>Bacillota</taxon>
        <taxon>Bacilli</taxon>
        <taxon>Bacillales</taxon>
        <taxon>Bacillaceae</taxon>
        <taxon>Anaerobacillus</taxon>
    </lineage>
</organism>
<dbReference type="Proteomes" id="UP000290649">
    <property type="component" value="Unassembled WGS sequence"/>
</dbReference>
<gene>
    <name evidence="1" type="ORF">DS745_07070</name>
</gene>
<accession>A0A4Q0VVR0</accession>
<evidence type="ECO:0000313" key="1">
    <source>
        <dbReference type="EMBL" id="RXJ02475.1"/>
    </source>
</evidence>
<proteinExistence type="predicted"/>
<name>A0A4Q0VVR0_9BACI</name>
<dbReference type="AlphaFoldDB" id="A0A4Q0VVR0"/>
<keyword evidence="2" id="KW-1185">Reference proteome</keyword>
<dbReference type="OrthoDB" id="2647637at2"/>
<dbReference type="EMBL" id="QOUX01000025">
    <property type="protein sequence ID" value="RXJ02475.1"/>
    <property type="molecule type" value="Genomic_DNA"/>
</dbReference>